<accession>A0A562M276</accession>
<gene>
    <name evidence="2" type="ORF">IQ31_05423</name>
</gene>
<evidence type="ECO:0000256" key="1">
    <source>
        <dbReference type="SAM" id="Phobius"/>
    </source>
</evidence>
<organism evidence="2 3">
    <name type="scientific">Sphingobacterium siyangense</name>
    <dbReference type="NCBI Taxonomy" id="459529"/>
    <lineage>
        <taxon>Bacteria</taxon>
        <taxon>Pseudomonadati</taxon>
        <taxon>Bacteroidota</taxon>
        <taxon>Sphingobacteriia</taxon>
        <taxon>Sphingobacteriales</taxon>
        <taxon>Sphingobacteriaceae</taxon>
        <taxon>Sphingobacterium</taxon>
    </lineage>
</organism>
<dbReference type="Proteomes" id="UP000315908">
    <property type="component" value="Unassembled WGS sequence"/>
</dbReference>
<evidence type="ECO:0000313" key="2">
    <source>
        <dbReference type="EMBL" id="TWI13953.1"/>
    </source>
</evidence>
<protein>
    <submittedName>
        <fullName evidence="2">Uncharacterized protein</fullName>
    </submittedName>
</protein>
<evidence type="ECO:0000313" key="3">
    <source>
        <dbReference type="Proteomes" id="UP000315908"/>
    </source>
</evidence>
<reference evidence="2 3" key="1">
    <citation type="journal article" date="2015" name="Stand. Genomic Sci.">
        <title>Genomic Encyclopedia of Bacterial and Archaeal Type Strains, Phase III: the genomes of soil and plant-associated and newly described type strains.</title>
        <authorList>
            <person name="Whitman W.B."/>
            <person name="Woyke T."/>
            <person name="Klenk H.P."/>
            <person name="Zhou Y."/>
            <person name="Lilburn T.G."/>
            <person name="Beck B.J."/>
            <person name="De Vos P."/>
            <person name="Vandamme P."/>
            <person name="Eisen J.A."/>
            <person name="Garrity G."/>
            <person name="Hugenholtz P."/>
            <person name="Kyrpides N.C."/>
        </authorList>
    </citation>
    <scope>NUCLEOTIDE SEQUENCE [LARGE SCALE GENOMIC DNA]</scope>
    <source>
        <strain evidence="2 3">CGMCC 1.6855</strain>
    </source>
</reference>
<proteinExistence type="predicted"/>
<keyword evidence="1" id="KW-0812">Transmembrane</keyword>
<keyword evidence="1" id="KW-1133">Transmembrane helix</keyword>
<name>A0A562M276_9SPHI</name>
<dbReference type="AlphaFoldDB" id="A0A562M276"/>
<sequence>MPAVPRSSYIGSVRSKIGVLLSFALIYIFLYFQQGFIRVLNLDMPKSASISKLSTKLGHLN</sequence>
<comment type="caution">
    <text evidence="2">The sequence shown here is derived from an EMBL/GenBank/DDBJ whole genome shotgun (WGS) entry which is preliminary data.</text>
</comment>
<dbReference type="EMBL" id="VLKR01000054">
    <property type="protein sequence ID" value="TWI13953.1"/>
    <property type="molecule type" value="Genomic_DNA"/>
</dbReference>
<feature type="transmembrane region" description="Helical" evidence="1">
    <location>
        <begin position="20"/>
        <end position="40"/>
    </location>
</feature>
<keyword evidence="1" id="KW-0472">Membrane</keyword>